<evidence type="ECO:0000313" key="2">
    <source>
        <dbReference type="Proteomes" id="UP000248329"/>
    </source>
</evidence>
<comment type="caution">
    <text evidence="1">The sequence shown here is derived from an EMBL/GenBank/DDBJ whole genome shotgun (WGS) entry which is preliminary data.</text>
</comment>
<gene>
    <name evidence="1" type="ORF">C4B59_01970</name>
</gene>
<dbReference type="Proteomes" id="UP000248329">
    <property type="component" value="Unassembled WGS sequence"/>
</dbReference>
<protein>
    <submittedName>
        <fullName evidence="1">Uncharacterized protein</fullName>
    </submittedName>
</protein>
<reference evidence="1" key="1">
    <citation type="submission" date="2018-01" db="EMBL/GenBank/DDBJ databases">
        <authorList>
            <person name="Krukenberg V."/>
        </authorList>
    </citation>
    <scope>NUCLEOTIDE SEQUENCE</scope>
    <source>
        <strain evidence="1">E20ANME2</strain>
    </source>
</reference>
<dbReference type="EMBL" id="PQXF01000002">
    <property type="protein sequence ID" value="PXF62009.1"/>
    <property type="molecule type" value="Genomic_DNA"/>
</dbReference>
<sequence>MDKAGISSKFEYSASFLRILIPGITAAALATFIVILNYPNCISFLKGLIAESVWALLPVGVTFLFVSMFIGLMINVFITPLSRMLEGYTLELHQKNYFINALRRILRERQWKKFGEYRKNYDSAEQGSLERGWAYMNIYNHFSHCLYNISNNPEIYDKELEKCILPTKLGNTFKSMEIYPEWKYGMNSVFFWARIQLLMSEEIGKTIDKMRAFVDMFIELTWIFFFVAIIYPLSMIYNGEYIFSVVSLGIFIVCSYVSYNMAVQSALEFGEYVRSIFDLYREELWNKIKNNKFNELGSLPENKRWDAVFRCLWLHKL</sequence>
<evidence type="ECO:0000313" key="1">
    <source>
        <dbReference type="EMBL" id="PXF62009.1"/>
    </source>
</evidence>
<organism evidence="1 2">
    <name type="scientific">Candidatus Methanogaster sp</name>
    <dbReference type="NCBI Taxonomy" id="3386292"/>
    <lineage>
        <taxon>Archaea</taxon>
        <taxon>Methanobacteriati</taxon>
        <taxon>Methanobacteriota</taxon>
        <taxon>Stenosarchaea group</taxon>
        <taxon>Methanomicrobia</taxon>
        <taxon>Methanosarcinales</taxon>
        <taxon>ANME-2 cluster</taxon>
        <taxon>Candidatus Methanogasteraceae</taxon>
        <taxon>Candidatus Methanogaster</taxon>
    </lineage>
</organism>
<name>A0AC61L6E5_9EURY</name>
<accession>A0AC61L6E5</accession>
<proteinExistence type="predicted"/>